<gene>
    <name evidence="2" type="ordered locus">Mesau_00913</name>
</gene>
<dbReference type="EMBL" id="CP003358">
    <property type="protein sequence ID" value="AGB43397.1"/>
    <property type="molecule type" value="Genomic_DNA"/>
</dbReference>
<dbReference type="KEGG" id="mam:Mesau_00913"/>
<evidence type="ECO:0000259" key="1">
    <source>
        <dbReference type="Pfam" id="PF06114"/>
    </source>
</evidence>
<dbReference type="OrthoDB" id="9794834at2"/>
<reference evidence="3" key="1">
    <citation type="submission" date="2012-02" db="EMBL/GenBank/DDBJ databases">
        <title>Complete sequence of Mesorhizobium australicum WSM2073.</title>
        <authorList>
            <person name="Lucas S."/>
            <person name="Han J."/>
            <person name="Lapidus A."/>
            <person name="Cheng J.-F."/>
            <person name="Goodwin L."/>
            <person name="Pitluck S."/>
            <person name="Peters L."/>
            <person name="Gu W."/>
            <person name="Detter J.C."/>
            <person name="Han C."/>
            <person name="Tapia R."/>
            <person name="Land M."/>
            <person name="Hauser L."/>
            <person name="Kyrpides N."/>
            <person name="Ivanova N."/>
            <person name="Pagani I."/>
            <person name="Reeve W.G."/>
            <person name="Howieson J.G."/>
            <person name="Tiwari R.P."/>
            <person name="O'Hara G.W."/>
            <person name="Atkins C.A."/>
            <person name="Ronson C.W."/>
            <person name="Nandasena K.G."/>
            <person name="Woyke T."/>
        </authorList>
    </citation>
    <scope>NUCLEOTIDE SEQUENCE [LARGE SCALE GENOMIC DNA]</scope>
    <source>
        <strain evidence="3">LMG 24608 / HAMBI 3006 / WSM2073</strain>
    </source>
</reference>
<evidence type="ECO:0000313" key="3">
    <source>
        <dbReference type="Proteomes" id="UP000010998"/>
    </source>
</evidence>
<name>L0KDM3_MESAW</name>
<accession>L0KDM3</accession>
<feature type="domain" description="IrrE N-terminal-like" evidence="1">
    <location>
        <begin position="30"/>
        <end position="153"/>
    </location>
</feature>
<dbReference type="PANTHER" id="PTHR43236:SF2">
    <property type="entry name" value="BLL0069 PROTEIN"/>
    <property type="match status" value="1"/>
</dbReference>
<protein>
    <submittedName>
        <fullName evidence="2">Putative Zn peptidase</fullName>
    </submittedName>
</protein>
<dbReference type="eggNOG" id="COG2856">
    <property type="taxonomic scope" value="Bacteria"/>
</dbReference>
<dbReference type="HOGENOM" id="CLU_075752_0_0_5"/>
<dbReference type="AlphaFoldDB" id="L0KDM3"/>
<dbReference type="RefSeq" id="WP_015314869.1">
    <property type="nucleotide sequence ID" value="NC_019973.1"/>
</dbReference>
<dbReference type="STRING" id="754035.Mesau_00913"/>
<keyword evidence="3" id="KW-1185">Reference proteome</keyword>
<dbReference type="Gene3D" id="1.10.10.2910">
    <property type="match status" value="1"/>
</dbReference>
<dbReference type="PANTHER" id="PTHR43236">
    <property type="entry name" value="ANTITOXIN HIGA1"/>
    <property type="match status" value="1"/>
</dbReference>
<evidence type="ECO:0000313" key="2">
    <source>
        <dbReference type="EMBL" id="AGB43397.1"/>
    </source>
</evidence>
<sequence>MSLSPAERLLVSLGVEAPDEIDLEAIAWTLGVKVRYEPLELCDARIVGADTKAIVTINSTSPRGRQRFSLGHELGHWHFDQGKTLICQAQDIDNHSTRVLNPERIADGYSADLLMPRYLFDAALRTIRKLNFSAIRGLAEKFDVSLTAAAIRVVESRSIPALLVCHGINGRQWFRRSPLVSDKWFPQRSLDRDSPAFDVLFGGRKDTPLPQKINADAWFDRHDASWFELQEQTVRIGIGQTLTLLIIEDERMLEQ</sequence>
<dbReference type="InterPro" id="IPR052345">
    <property type="entry name" value="Rad_response_metalloprotease"/>
</dbReference>
<dbReference type="GeneID" id="90988432"/>
<dbReference type="Pfam" id="PF06114">
    <property type="entry name" value="Peptidase_M78"/>
    <property type="match status" value="1"/>
</dbReference>
<organism evidence="2 3">
    <name type="scientific">Mesorhizobium australicum (strain HAMBI 3006 / LMG 24608 / WSM2073)</name>
    <dbReference type="NCBI Taxonomy" id="754035"/>
    <lineage>
        <taxon>Bacteria</taxon>
        <taxon>Pseudomonadati</taxon>
        <taxon>Pseudomonadota</taxon>
        <taxon>Alphaproteobacteria</taxon>
        <taxon>Hyphomicrobiales</taxon>
        <taxon>Phyllobacteriaceae</taxon>
        <taxon>Mesorhizobium</taxon>
    </lineage>
</organism>
<dbReference type="Proteomes" id="UP000010998">
    <property type="component" value="Chromosome"/>
</dbReference>
<dbReference type="InterPro" id="IPR010359">
    <property type="entry name" value="IrrE_HExxH"/>
</dbReference>
<proteinExistence type="predicted"/>